<accession>A0A1X7ENX0</accession>
<evidence type="ECO:0000256" key="4">
    <source>
        <dbReference type="ARBA" id="ARBA00022519"/>
    </source>
</evidence>
<dbReference type="Pfam" id="PF04290">
    <property type="entry name" value="DctQ"/>
    <property type="match status" value="1"/>
</dbReference>
<dbReference type="STRING" id="286727.SAMN02982917_1922"/>
<dbReference type="PANTHER" id="PTHR35011">
    <property type="entry name" value="2,3-DIKETO-L-GULONATE TRAP TRANSPORTER SMALL PERMEASE PROTEIN YIAM"/>
    <property type="match status" value="1"/>
</dbReference>
<reference evidence="11 12" key="1">
    <citation type="submission" date="2017-04" db="EMBL/GenBank/DDBJ databases">
        <authorList>
            <person name="Afonso C.L."/>
            <person name="Miller P.J."/>
            <person name="Scott M.A."/>
            <person name="Spackman E."/>
            <person name="Goraichik I."/>
            <person name="Dimitrov K.M."/>
            <person name="Suarez D.L."/>
            <person name="Swayne D.E."/>
        </authorList>
    </citation>
    <scope>NUCLEOTIDE SEQUENCE [LARGE SCALE GENOMIC DNA]</scope>
    <source>
        <strain evidence="11 12">A2P</strain>
    </source>
</reference>
<dbReference type="GO" id="GO:0022857">
    <property type="term" value="F:transmembrane transporter activity"/>
    <property type="evidence" value="ECO:0007669"/>
    <property type="project" value="UniProtKB-UniRule"/>
</dbReference>
<dbReference type="InterPro" id="IPR055348">
    <property type="entry name" value="DctQ"/>
</dbReference>
<comment type="subunit">
    <text evidence="9">The complex comprises the extracytoplasmic solute receptor protein and the two transmembrane proteins.</text>
</comment>
<evidence type="ECO:0000313" key="12">
    <source>
        <dbReference type="Proteomes" id="UP000192936"/>
    </source>
</evidence>
<dbReference type="EMBL" id="FXAK01000002">
    <property type="protein sequence ID" value="SMF37364.1"/>
    <property type="molecule type" value="Genomic_DNA"/>
</dbReference>
<keyword evidence="3" id="KW-1003">Cell membrane</keyword>
<dbReference type="OrthoDB" id="4964541at2"/>
<proteinExistence type="inferred from homology"/>
<feature type="domain" description="Tripartite ATP-independent periplasmic transporters DctQ component" evidence="10">
    <location>
        <begin position="30"/>
        <end position="158"/>
    </location>
</feature>
<organism evidence="11 12">
    <name type="scientific">Azospirillum oryzae</name>
    <dbReference type="NCBI Taxonomy" id="286727"/>
    <lineage>
        <taxon>Bacteria</taxon>
        <taxon>Pseudomonadati</taxon>
        <taxon>Pseudomonadota</taxon>
        <taxon>Alphaproteobacteria</taxon>
        <taxon>Rhodospirillales</taxon>
        <taxon>Azospirillaceae</taxon>
        <taxon>Azospirillum</taxon>
    </lineage>
</organism>
<comment type="function">
    <text evidence="9">Part of the tripartite ATP-independent periplasmic (TRAP) transport system.</text>
</comment>
<sequence length="193" mass="20806">MKTALHALSRLLDVLAGIALWVGGTGLVLMTAAVGWQVWGRFILNDSPSWTEPLSLLLMLWFILLVAAVGVRERFHLGLDLIRDIVPEIVRVGMDIASFAVVGCFGAAMAWYGSELVIGTWGATIPVLDLPEGFNYLPVMLSGGLIVLFSIERTLHLLVERRSQAGAEALAQAHAQPHSQAAEPVCALEQPAD</sequence>
<evidence type="ECO:0000313" key="11">
    <source>
        <dbReference type="EMBL" id="SMF37364.1"/>
    </source>
</evidence>
<dbReference type="AlphaFoldDB" id="A0A1X7ENX0"/>
<dbReference type="PANTHER" id="PTHR35011:SF11">
    <property type="entry name" value="TRAP TRANSPORTER SMALL PERMEASE PROTEIN"/>
    <property type="match status" value="1"/>
</dbReference>
<evidence type="ECO:0000256" key="9">
    <source>
        <dbReference type="RuleBase" id="RU369079"/>
    </source>
</evidence>
<feature type="transmembrane region" description="Helical" evidence="9">
    <location>
        <begin position="54"/>
        <end position="71"/>
    </location>
</feature>
<dbReference type="InterPro" id="IPR007387">
    <property type="entry name" value="TRAP_DctQ"/>
</dbReference>
<keyword evidence="2 9" id="KW-0813">Transport</keyword>
<keyword evidence="5 9" id="KW-0812">Transmembrane</keyword>
<feature type="transmembrane region" description="Helical" evidence="9">
    <location>
        <begin position="92"/>
        <end position="113"/>
    </location>
</feature>
<comment type="similarity">
    <text evidence="8 9">Belongs to the TRAP transporter small permease family.</text>
</comment>
<protein>
    <recommendedName>
        <fullName evidence="9">TRAP transporter small permease protein</fullName>
    </recommendedName>
</protein>
<evidence type="ECO:0000256" key="5">
    <source>
        <dbReference type="ARBA" id="ARBA00022692"/>
    </source>
</evidence>
<evidence type="ECO:0000259" key="10">
    <source>
        <dbReference type="Pfam" id="PF04290"/>
    </source>
</evidence>
<gene>
    <name evidence="11" type="ORF">SAMN02982917_1922</name>
</gene>
<dbReference type="GO" id="GO:0005886">
    <property type="term" value="C:plasma membrane"/>
    <property type="evidence" value="ECO:0007669"/>
    <property type="project" value="UniProtKB-SubCell"/>
</dbReference>
<comment type="subcellular location">
    <subcellularLocation>
        <location evidence="1 9">Cell inner membrane</location>
        <topology evidence="1 9">Multi-pass membrane protein</topology>
    </subcellularLocation>
</comment>
<name>A0A1X7ENX0_9PROT</name>
<evidence type="ECO:0000256" key="8">
    <source>
        <dbReference type="ARBA" id="ARBA00038436"/>
    </source>
</evidence>
<feature type="transmembrane region" description="Helical" evidence="9">
    <location>
        <begin position="12"/>
        <end position="34"/>
    </location>
</feature>
<keyword evidence="7 9" id="KW-0472">Membrane</keyword>
<dbReference type="GO" id="GO:0015740">
    <property type="term" value="P:C4-dicarboxylate transport"/>
    <property type="evidence" value="ECO:0007669"/>
    <property type="project" value="TreeGrafter"/>
</dbReference>
<evidence type="ECO:0000256" key="2">
    <source>
        <dbReference type="ARBA" id="ARBA00022448"/>
    </source>
</evidence>
<evidence type="ECO:0000256" key="1">
    <source>
        <dbReference type="ARBA" id="ARBA00004429"/>
    </source>
</evidence>
<evidence type="ECO:0000256" key="7">
    <source>
        <dbReference type="ARBA" id="ARBA00023136"/>
    </source>
</evidence>
<evidence type="ECO:0000256" key="3">
    <source>
        <dbReference type="ARBA" id="ARBA00022475"/>
    </source>
</evidence>
<feature type="transmembrane region" description="Helical" evidence="9">
    <location>
        <begin position="133"/>
        <end position="151"/>
    </location>
</feature>
<keyword evidence="4 9" id="KW-0997">Cell inner membrane</keyword>
<dbReference type="RefSeq" id="WP_085084537.1">
    <property type="nucleotide sequence ID" value="NZ_FXAK01000002.1"/>
</dbReference>
<keyword evidence="6 9" id="KW-1133">Transmembrane helix</keyword>
<evidence type="ECO:0000256" key="6">
    <source>
        <dbReference type="ARBA" id="ARBA00022989"/>
    </source>
</evidence>
<dbReference type="Proteomes" id="UP000192936">
    <property type="component" value="Unassembled WGS sequence"/>
</dbReference>